<accession>A0A165NWM9</accession>
<dbReference type="InParanoid" id="A0A165NWM9"/>
<keyword evidence="2" id="KW-1185">Reference proteome</keyword>
<feature type="non-terminal residue" evidence="1">
    <location>
        <position position="257"/>
    </location>
</feature>
<reference evidence="1 2" key="1">
    <citation type="journal article" date="2016" name="Mol. Biol. Evol.">
        <title>Comparative Genomics of Early-Diverging Mushroom-Forming Fungi Provides Insights into the Origins of Lignocellulose Decay Capabilities.</title>
        <authorList>
            <person name="Nagy L.G."/>
            <person name="Riley R."/>
            <person name="Tritt A."/>
            <person name="Adam C."/>
            <person name="Daum C."/>
            <person name="Floudas D."/>
            <person name="Sun H."/>
            <person name="Yadav J.S."/>
            <person name="Pangilinan J."/>
            <person name="Larsson K.H."/>
            <person name="Matsuura K."/>
            <person name="Barry K."/>
            <person name="Labutti K."/>
            <person name="Kuo R."/>
            <person name="Ohm R.A."/>
            <person name="Bhattacharya S.S."/>
            <person name="Shirouzu T."/>
            <person name="Yoshinaga Y."/>
            <person name="Martin F.M."/>
            <person name="Grigoriev I.V."/>
            <person name="Hibbett D.S."/>
        </authorList>
    </citation>
    <scope>NUCLEOTIDE SEQUENCE [LARGE SCALE GENOMIC DNA]</scope>
    <source>
        <strain evidence="1 2">HHB12029</strain>
    </source>
</reference>
<dbReference type="EMBL" id="KV425894">
    <property type="protein sequence ID" value="KZW01324.1"/>
    <property type="molecule type" value="Genomic_DNA"/>
</dbReference>
<gene>
    <name evidence="1" type="ORF">EXIGLDRAFT_603024</name>
</gene>
<proteinExistence type="predicted"/>
<sequence length="257" mass="29561">MNIPVNARKTVVRCILSPVSLAANSQWSLDSFQTAFYLHLRILWGIIEVTDIPEPPDVDTLETFGQRFQDVDEVIETRNIHVHVPAANNAMLERMKKLRGDPSSASKNAKQAARISDVVLGYFFALLTLFKLRRFNPDFRQSPSSTYNLAHRLIAIDTWRQALAAGAYDSMGANKALIDDFLLWIRCADHFIHFYIFHIYEREQKYPGITVEIQERANRRGRQQRLARGRVEWLKTAQYPKRVLDLIGNIDGTSDDE</sequence>
<dbReference type="Proteomes" id="UP000077266">
    <property type="component" value="Unassembled WGS sequence"/>
</dbReference>
<evidence type="ECO:0000313" key="1">
    <source>
        <dbReference type="EMBL" id="KZW01324.1"/>
    </source>
</evidence>
<protein>
    <submittedName>
        <fullName evidence="1">Uncharacterized protein</fullName>
    </submittedName>
</protein>
<evidence type="ECO:0000313" key="2">
    <source>
        <dbReference type="Proteomes" id="UP000077266"/>
    </source>
</evidence>
<name>A0A165NWM9_EXIGL</name>
<dbReference type="STRING" id="1314781.A0A165NWM9"/>
<dbReference type="OrthoDB" id="3045408at2759"/>
<dbReference type="AlphaFoldDB" id="A0A165NWM9"/>
<organism evidence="1 2">
    <name type="scientific">Exidia glandulosa HHB12029</name>
    <dbReference type="NCBI Taxonomy" id="1314781"/>
    <lineage>
        <taxon>Eukaryota</taxon>
        <taxon>Fungi</taxon>
        <taxon>Dikarya</taxon>
        <taxon>Basidiomycota</taxon>
        <taxon>Agaricomycotina</taxon>
        <taxon>Agaricomycetes</taxon>
        <taxon>Auriculariales</taxon>
        <taxon>Exidiaceae</taxon>
        <taxon>Exidia</taxon>
    </lineage>
</organism>